<comment type="similarity">
    <text evidence="11">Belongs to the glycosyl hydrolase 1 family. Klotho subfamily.</text>
</comment>
<dbReference type="Gene3D" id="3.20.20.80">
    <property type="entry name" value="Glycosidases"/>
    <property type="match status" value="1"/>
</dbReference>
<evidence type="ECO:0000256" key="8">
    <source>
        <dbReference type="ARBA" id="ARBA00023180"/>
    </source>
</evidence>
<keyword evidence="9" id="KW-0844">Vision</keyword>
<keyword evidence="7 16" id="KW-0472">Membrane</keyword>
<comment type="function">
    <text evidence="10">Plays a role in formation of the lens suture in the eye, which is important for normal optical properties of the lens.</text>
</comment>
<evidence type="ECO:0000256" key="3">
    <source>
        <dbReference type="ARBA" id="ARBA00022692"/>
    </source>
</evidence>
<evidence type="ECO:0000256" key="4">
    <source>
        <dbReference type="ARBA" id="ARBA00022729"/>
    </source>
</evidence>
<evidence type="ECO:0000313" key="17">
    <source>
        <dbReference type="EMBL" id="EDL95785.1"/>
    </source>
</evidence>
<dbReference type="PANTHER" id="PTHR10353:SF336">
    <property type="entry name" value="LACTASE-LIKE PROTEIN"/>
    <property type="match status" value="1"/>
</dbReference>
<evidence type="ECO:0000256" key="12">
    <source>
        <dbReference type="ARBA" id="ARBA00064988"/>
    </source>
</evidence>
<evidence type="ECO:0000256" key="2">
    <source>
        <dbReference type="ARBA" id="ARBA00022606"/>
    </source>
</evidence>
<name>A6J5B2_RAT</name>
<evidence type="ECO:0000256" key="6">
    <source>
        <dbReference type="ARBA" id="ARBA00022989"/>
    </source>
</evidence>
<organism evidence="17 18">
    <name type="scientific">Rattus norvegicus</name>
    <name type="common">Rat</name>
    <dbReference type="NCBI Taxonomy" id="10116"/>
    <lineage>
        <taxon>Eukaryota</taxon>
        <taxon>Metazoa</taxon>
        <taxon>Chordata</taxon>
        <taxon>Craniata</taxon>
        <taxon>Vertebrata</taxon>
        <taxon>Euteleostomi</taxon>
        <taxon>Mammalia</taxon>
        <taxon>Eutheria</taxon>
        <taxon>Euarchontoglires</taxon>
        <taxon>Glires</taxon>
        <taxon>Rodentia</taxon>
        <taxon>Myomorpha</taxon>
        <taxon>Muroidea</taxon>
        <taxon>Muridae</taxon>
        <taxon>Murinae</taxon>
        <taxon>Rattus</taxon>
    </lineage>
</organism>
<dbReference type="GO" id="GO:0005975">
    <property type="term" value="P:carbohydrate metabolic process"/>
    <property type="evidence" value="ECO:0007669"/>
    <property type="project" value="InterPro"/>
</dbReference>
<comment type="subunit">
    <text evidence="12">May form dimers.</text>
</comment>
<evidence type="ECO:0000256" key="13">
    <source>
        <dbReference type="ARBA" id="ARBA00071172"/>
    </source>
</evidence>
<protein>
    <recommendedName>
        <fullName evidence="13">Lactase-like protein</fullName>
    </recommendedName>
    <alternativeName>
        <fullName evidence="14">Klotho/lactase-phlorizin hydrolase-related protein</fullName>
    </alternativeName>
</protein>
<feature type="transmembrane region" description="Helical" evidence="16">
    <location>
        <begin position="612"/>
        <end position="633"/>
    </location>
</feature>
<dbReference type="AlphaFoldDB" id="A6J5B2"/>
<dbReference type="Proteomes" id="UP000234681">
    <property type="component" value="Chromosome 8"/>
</dbReference>
<dbReference type="InterPro" id="IPR001360">
    <property type="entry name" value="Glyco_hydro_1"/>
</dbReference>
<dbReference type="GO" id="GO:0005789">
    <property type="term" value="C:endoplasmic reticulum membrane"/>
    <property type="evidence" value="ECO:0007669"/>
    <property type="project" value="UniProtKB-SubCell"/>
</dbReference>
<evidence type="ECO:0000256" key="9">
    <source>
        <dbReference type="ARBA" id="ARBA00023305"/>
    </source>
</evidence>
<keyword evidence="6 16" id="KW-1133">Transmembrane helix</keyword>
<dbReference type="SUPFAM" id="SSF51445">
    <property type="entry name" value="(Trans)glycosidases"/>
    <property type="match status" value="1"/>
</dbReference>
<dbReference type="FunFam" id="3.20.20.80:FF:000399">
    <property type="entry name" value="Lactase-like protein"/>
    <property type="match status" value="1"/>
</dbReference>
<keyword evidence="5" id="KW-0256">Endoplasmic reticulum</keyword>
<keyword evidence="3 16" id="KW-0812">Transmembrane</keyword>
<evidence type="ECO:0000256" key="5">
    <source>
        <dbReference type="ARBA" id="ARBA00022824"/>
    </source>
</evidence>
<evidence type="ECO:0000313" key="18">
    <source>
        <dbReference type="Proteomes" id="UP000234681"/>
    </source>
</evidence>
<dbReference type="EMBL" id="CH473975">
    <property type="protein sequence ID" value="EDL95785.1"/>
    <property type="molecule type" value="Genomic_DNA"/>
</dbReference>
<dbReference type="PRINTS" id="PR00131">
    <property type="entry name" value="GLHYDRLASE1"/>
</dbReference>
<reference evidence="18" key="1">
    <citation type="submission" date="2005-09" db="EMBL/GenBank/DDBJ databases">
        <authorList>
            <person name="Mural R.J."/>
            <person name="Li P.W."/>
            <person name="Adams M.D."/>
            <person name="Amanatides P.G."/>
            <person name="Baden-Tillson H."/>
            <person name="Barnstead M."/>
            <person name="Chin S.H."/>
            <person name="Dew I."/>
            <person name="Evans C.A."/>
            <person name="Ferriera S."/>
            <person name="Flanigan M."/>
            <person name="Fosler C."/>
            <person name="Glodek A."/>
            <person name="Gu Z."/>
            <person name="Holt R.A."/>
            <person name="Jennings D."/>
            <person name="Kraft C.L."/>
            <person name="Lu F."/>
            <person name="Nguyen T."/>
            <person name="Nusskern D.R."/>
            <person name="Pfannkoch C.M."/>
            <person name="Sitter C."/>
            <person name="Sutton G.G."/>
            <person name="Venter J.C."/>
            <person name="Wang Z."/>
            <person name="Woodage T."/>
            <person name="Zheng X.H."/>
            <person name="Zhong F."/>
        </authorList>
    </citation>
    <scope>NUCLEOTIDE SEQUENCE [LARGE SCALE GENOMIC DNA]</scope>
    <source>
        <strain>BN</strain>
        <strain evidence="18">Sprague-Dawley</strain>
    </source>
</reference>
<dbReference type="GO" id="GO:0004553">
    <property type="term" value="F:hydrolase activity, hydrolyzing O-glycosyl compounds"/>
    <property type="evidence" value="ECO:0007669"/>
    <property type="project" value="InterPro"/>
</dbReference>
<keyword evidence="2" id="KW-0716">Sensory transduction</keyword>
<comment type="subcellular location">
    <subcellularLocation>
        <location evidence="1">Endoplasmic reticulum membrane</location>
        <topology evidence="1">Single-pass membrane protein</topology>
    </subcellularLocation>
</comment>
<evidence type="ECO:0000256" key="16">
    <source>
        <dbReference type="SAM" id="Phobius"/>
    </source>
</evidence>
<keyword evidence="8" id="KW-0325">Glycoprotein</keyword>
<gene>
    <name evidence="17" type="primary">Lctl_predicted</name>
    <name evidence="17" type="ORF">rCG_57962</name>
</gene>
<dbReference type="Pfam" id="PF00232">
    <property type="entry name" value="Glyco_hydro_1"/>
    <property type="match status" value="1"/>
</dbReference>
<evidence type="ECO:0000256" key="1">
    <source>
        <dbReference type="ARBA" id="ARBA00004389"/>
    </source>
</evidence>
<evidence type="ECO:0000256" key="11">
    <source>
        <dbReference type="ARBA" id="ARBA00060858"/>
    </source>
</evidence>
<keyword evidence="4" id="KW-0732">Signal</keyword>
<dbReference type="GO" id="GO:0007601">
    <property type="term" value="P:visual perception"/>
    <property type="evidence" value="ECO:0007669"/>
    <property type="project" value="UniProtKB-KW"/>
</dbReference>
<evidence type="ECO:0000256" key="7">
    <source>
        <dbReference type="ARBA" id="ARBA00023136"/>
    </source>
</evidence>
<evidence type="ECO:0000256" key="10">
    <source>
        <dbReference type="ARBA" id="ARBA00057429"/>
    </source>
</evidence>
<evidence type="ECO:0000256" key="15">
    <source>
        <dbReference type="SAM" id="MobiDB-lite"/>
    </source>
</evidence>
<evidence type="ECO:0000256" key="14">
    <source>
        <dbReference type="ARBA" id="ARBA00079800"/>
    </source>
</evidence>
<feature type="region of interest" description="Disordered" evidence="15">
    <location>
        <begin position="1"/>
        <end position="22"/>
    </location>
</feature>
<dbReference type="PANTHER" id="PTHR10353">
    <property type="entry name" value="GLYCOSYL HYDROLASE"/>
    <property type="match status" value="1"/>
</dbReference>
<dbReference type="InterPro" id="IPR017853">
    <property type="entry name" value="GH"/>
</dbReference>
<proteinExistence type="inferred from homology"/>
<accession>A6J5B2</accession>
<sequence length="637" mass="72295">MSVVSALWGSVGPRSHSERPVADNSGLGCPGLRIILGSYTQLVCAQTSCSVTSFSSLLSYVPELTGALRHGGGWGVMKPVWVVILGWILLVPRVGTAQRGPPEEASFYHGTFPPGFSWGMGSSAYQTKDAWDQDGEGPSSWDNFTHGRKGQVLGGDTADSACDSYYKLQEDIALLKELQVSHYQFSLSWPRLLPTGIRAEQVNKNEIKFYSDFIDALLRSNITPIVTLYHWELPQMLQVTYGGWQNVSMTGYFRDYADLCFEVFGDRVKHWLTFSDPRTMVEKVYETGLHTPGLRLQGTGLYMAAHHIIKAHAQAWHSYNNTWRSKQHGLVGISLDCDWGEPMDIHNPDDLEAAERYLQFCLGWFANPIYAGDYPQVMKDHIGTKSAKQGLEMSRLPTFSLQEKSYLKGTSDFLGLGHFTTRYITQRKYPSHQGPSYQNDRDLIELVDPNWPEIGSPWLYSVPWGFRRLLNFAQTQYGDPLIYVTESGAPQNLHCTQFCDEWRIQYLKGYINEMLKAIKDGVDIKGYTSRSLLDKFEWEKYGFYYIEFNVRNKPRYPKASVQYYKEIITANGFPNSQEVESWRLKALETCSINNQMLATEPLLRRMHVPSEIVVPTVCVLSILIAALLLTLLLRSHS</sequence>